<keyword evidence="3" id="KW-1185">Reference proteome</keyword>
<reference evidence="2" key="1">
    <citation type="thesis" date="2020" institute="ProQuest LLC" country="789 East Eisenhower Parkway, Ann Arbor, MI, USA">
        <title>Comparative Genomics and Chromosome Evolution.</title>
        <authorList>
            <person name="Mudd A.B."/>
        </authorList>
    </citation>
    <scope>NUCLEOTIDE SEQUENCE</scope>
    <source>
        <strain evidence="2">Female2</strain>
        <tissue evidence="2">Blood</tissue>
    </source>
</reference>
<dbReference type="EMBL" id="JAACNH010000001">
    <property type="protein sequence ID" value="KAG8456784.1"/>
    <property type="molecule type" value="Genomic_DNA"/>
</dbReference>
<evidence type="ECO:0000256" key="1">
    <source>
        <dbReference type="SAM" id="SignalP"/>
    </source>
</evidence>
<gene>
    <name evidence="2" type="ORF">GDO86_002533</name>
</gene>
<evidence type="ECO:0000313" key="3">
    <source>
        <dbReference type="Proteomes" id="UP000812440"/>
    </source>
</evidence>
<sequence>MAVASVLGLVMLSVALQSCPDQLCLPEEREHLHHPQVCRSWGPPDVLFHAGFRSQFAMKFLDPSFVPITNSLTQELQEKPAKWVFNRTAFARQR</sequence>
<feature type="chain" id="PRO_5035753965" evidence="1">
    <location>
        <begin position="18"/>
        <end position="94"/>
    </location>
</feature>
<feature type="signal peptide" evidence="1">
    <location>
        <begin position="1"/>
        <end position="17"/>
    </location>
</feature>
<protein>
    <submittedName>
        <fullName evidence="2">Uncharacterized protein</fullName>
    </submittedName>
</protein>
<accession>A0A8T2KL97</accession>
<evidence type="ECO:0000313" key="2">
    <source>
        <dbReference type="EMBL" id="KAG8456784.1"/>
    </source>
</evidence>
<organism evidence="2 3">
    <name type="scientific">Hymenochirus boettgeri</name>
    <name type="common">Congo dwarf clawed frog</name>
    <dbReference type="NCBI Taxonomy" id="247094"/>
    <lineage>
        <taxon>Eukaryota</taxon>
        <taxon>Metazoa</taxon>
        <taxon>Chordata</taxon>
        <taxon>Craniata</taxon>
        <taxon>Vertebrata</taxon>
        <taxon>Euteleostomi</taxon>
        <taxon>Amphibia</taxon>
        <taxon>Batrachia</taxon>
        <taxon>Anura</taxon>
        <taxon>Pipoidea</taxon>
        <taxon>Pipidae</taxon>
        <taxon>Pipinae</taxon>
        <taxon>Hymenochirus</taxon>
    </lineage>
</organism>
<keyword evidence="1" id="KW-0732">Signal</keyword>
<proteinExistence type="predicted"/>
<dbReference type="Proteomes" id="UP000812440">
    <property type="component" value="Chromosome 1"/>
</dbReference>
<dbReference type="AlphaFoldDB" id="A0A8T2KL97"/>
<comment type="caution">
    <text evidence="2">The sequence shown here is derived from an EMBL/GenBank/DDBJ whole genome shotgun (WGS) entry which is preliminary data.</text>
</comment>
<name>A0A8T2KL97_9PIPI</name>